<comment type="caution">
    <text evidence="15">The sequence shown here is derived from an EMBL/GenBank/DDBJ whole genome shotgun (WGS) entry which is preliminary data.</text>
</comment>
<keyword evidence="11 13" id="KW-0501">Molybdenum cofactor biosynthesis</keyword>
<accession>A0A398B3Y4</accession>
<organism evidence="15 16">
    <name type="scientific">Mesobacillus zeae</name>
    <dbReference type="NCBI Taxonomy" id="1917180"/>
    <lineage>
        <taxon>Bacteria</taxon>
        <taxon>Bacillati</taxon>
        <taxon>Bacillota</taxon>
        <taxon>Bacilli</taxon>
        <taxon>Bacillales</taxon>
        <taxon>Bacillaceae</taxon>
        <taxon>Mesobacillus</taxon>
    </lineage>
</organism>
<dbReference type="NCBIfam" id="TIGR00177">
    <property type="entry name" value="molyb_syn"/>
    <property type="match status" value="1"/>
</dbReference>
<proteinExistence type="inferred from homology"/>
<dbReference type="CDD" id="cd00887">
    <property type="entry name" value="MoeA"/>
    <property type="match status" value="1"/>
</dbReference>
<feature type="domain" description="MoaB/Mog" evidence="14">
    <location>
        <begin position="189"/>
        <end position="327"/>
    </location>
</feature>
<dbReference type="SMART" id="SM00852">
    <property type="entry name" value="MoCF_biosynth"/>
    <property type="match status" value="1"/>
</dbReference>
<evidence type="ECO:0000256" key="13">
    <source>
        <dbReference type="RuleBase" id="RU365090"/>
    </source>
</evidence>
<evidence type="ECO:0000256" key="6">
    <source>
        <dbReference type="ARBA" id="ARBA00021108"/>
    </source>
</evidence>
<dbReference type="GO" id="GO:0005829">
    <property type="term" value="C:cytosol"/>
    <property type="evidence" value="ECO:0007669"/>
    <property type="project" value="TreeGrafter"/>
</dbReference>
<dbReference type="GO" id="GO:0046872">
    <property type="term" value="F:metal ion binding"/>
    <property type="evidence" value="ECO:0007669"/>
    <property type="project" value="UniProtKB-UniRule"/>
</dbReference>
<sequence length="421" mass="46009">MLERRNPIKIGEAVRKVMEYRQEGKSEYVSILESGGRYLSEDLRATSDVPHFDRAPYDGYAIRSQDTSAASQSTPVEFEVVDHIGAGMLSDKTLGPFQAVRIMTGAQMPKGADSVVMLELAGAQEQGSKKTMTVKKVHKKGENVSYKGEDAKEGQVLVRKGTLINPGVQAMLATFGYAEVPVARKPVVGLYATGTELLDVGEPLQPGKIRNSNSYMISAQIQRAGAEVRYFGQLQDDFDTCFEAVREAVKDVDLFITTGGVSVGDFDYLPQIYEKLGAEVLFNKVAMRPGSVTTVAQLDGKLMFGLSGNPSACYVGFELFARPVIRTMLFSERPHLRKEQARLDADFPKANPFTRFVRSSLSAEAGRLVVVPSGLDKSNIIMSLAGANSLMVLPGGSRGFERGMEVDVLLLEDQEGSLWPW</sequence>
<keyword evidence="10 13" id="KW-0460">Magnesium</keyword>
<dbReference type="FunFam" id="2.170.190.11:FF:000001">
    <property type="entry name" value="Molybdopterin molybdenumtransferase"/>
    <property type="match status" value="1"/>
</dbReference>
<dbReference type="PANTHER" id="PTHR10192">
    <property type="entry name" value="MOLYBDOPTERIN BIOSYNTHESIS PROTEIN"/>
    <property type="match status" value="1"/>
</dbReference>
<evidence type="ECO:0000256" key="8">
    <source>
        <dbReference type="ARBA" id="ARBA00022679"/>
    </source>
</evidence>
<dbReference type="InterPro" id="IPR001453">
    <property type="entry name" value="MoaB/Mog_dom"/>
</dbReference>
<dbReference type="Gene3D" id="2.40.340.10">
    <property type="entry name" value="MoeA, C-terminal, domain IV"/>
    <property type="match status" value="1"/>
</dbReference>
<dbReference type="OrthoDB" id="9804758at2"/>
<dbReference type="Gene3D" id="3.40.980.10">
    <property type="entry name" value="MoaB/Mog-like domain"/>
    <property type="match status" value="1"/>
</dbReference>
<dbReference type="Proteomes" id="UP000265816">
    <property type="component" value="Unassembled WGS sequence"/>
</dbReference>
<dbReference type="Pfam" id="PF03454">
    <property type="entry name" value="MoeA_C"/>
    <property type="match status" value="1"/>
</dbReference>
<dbReference type="EC" id="2.10.1.1" evidence="5 13"/>
<reference evidence="15 16" key="1">
    <citation type="submission" date="2018-08" db="EMBL/GenBank/DDBJ databases">
        <title>Bacillus jemisoniae sp. nov., Bacillus chryseoplanitiae sp. nov., Bacillus resnikiae sp. nov., and Bacillus frankliniae sp. nov., isolated from Viking spacecraft and associated surfaces.</title>
        <authorList>
            <person name="Seuylemezian A."/>
            <person name="Vaishampayan P."/>
        </authorList>
    </citation>
    <scope>NUCLEOTIDE SEQUENCE [LARGE SCALE GENOMIC DNA]</scope>
    <source>
        <strain evidence="15 16">JJ-247</strain>
    </source>
</reference>
<evidence type="ECO:0000313" key="16">
    <source>
        <dbReference type="Proteomes" id="UP000265816"/>
    </source>
</evidence>
<dbReference type="InterPro" id="IPR036688">
    <property type="entry name" value="MoeA_C_domain_IV_sf"/>
</dbReference>
<comment type="cofactor">
    <cofactor evidence="1 13">
        <name>Mg(2+)</name>
        <dbReference type="ChEBI" id="CHEBI:18420"/>
    </cofactor>
</comment>
<evidence type="ECO:0000256" key="7">
    <source>
        <dbReference type="ARBA" id="ARBA00022505"/>
    </source>
</evidence>
<dbReference type="NCBIfam" id="NF045515">
    <property type="entry name" value="Glp_gephyrin"/>
    <property type="match status" value="1"/>
</dbReference>
<keyword evidence="9 13" id="KW-0479">Metal-binding</keyword>
<evidence type="ECO:0000313" key="15">
    <source>
        <dbReference type="EMBL" id="RID84557.1"/>
    </source>
</evidence>
<dbReference type="GO" id="GO:0061599">
    <property type="term" value="F:molybdopterin molybdotransferase activity"/>
    <property type="evidence" value="ECO:0007669"/>
    <property type="project" value="UniProtKB-UniRule"/>
</dbReference>
<evidence type="ECO:0000256" key="11">
    <source>
        <dbReference type="ARBA" id="ARBA00023150"/>
    </source>
</evidence>
<dbReference type="RefSeq" id="WP_119113060.1">
    <property type="nucleotide sequence ID" value="NZ_CBCSEO010000001.1"/>
</dbReference>
<evidence type="ECO:0000256" key="5">
    <source>
        <dbReference type="ARBA" id="ARBA00013269"/>
    </source>
</evidence>
<dbReference type="AlphaFoldDB" id="A0A398B3Y4"/>
<keyword evidence="8 13" id="KW-0808">Transferase</keyword>
<dbReference type="SUPFAM" id="SSF63882">
    <property type="entry name" value="MoeA N-terminal region -like"/>
    <property type="match status" value="1"/>
</dbReference>
<evidence type="ECO:0000256" key="10">
    <source>
        <dbReference type="ARBA" id="ARBA00022842"/>
    </source>
</evidence>
<dbReference type="SUPFAM" id="SSF53218">
    <property type="entry name" value="Molybdenum cofactor biosynthesis proteins"/>
    <property type="match status" value="1"/>
</dbReference>
<dbReference type="GO" id="GO:0006777">
    <property type="term" value="P:Mo-molybdopterin cofactor biosynthetic process"/>
    <property type="evidence" value="ECO:0007669"/>
    <property type="project" value="UniProtKB-UniRule"/>
</dbReference>
<dbReference type="UniPathway" id="UPA00344"/>
<evidence type="ECO:0000256" key="3">
    <source>
        <dbReference type="ARBA" id="ARBA00005046"/>
    </source>
</evidence>
<keyword evidence="7 13" id="KW-0500">Molybdenum</keyword>
<evidence type="ECO:0000256" key="2">
    <source>
        <dbReference type="ARBA" id="ARBA00002901"/>
    </source>
</evidence>
<evidence type="ECO:0000256" key="12">
    <source>
        <dbReference type="ARBA" id="ARBA00047317"/>
    </source>
</evidence>
<dbReference type="InterPro" id="IPR038987">
    <property type="entry name" value="MoeA-like"/>
</dbReference>
<evidence type="ECO:0000256" key="1">
    <source>
        <dbReference type="ARBA" id="ARBA00001946"/>
    </source>
</evidence>
<dbReference type="EMBL" id="QWVT01000019">
    <property type="protein sequence ID" value="RID84557.1"/>
    <property type="molecule type" value="Genomic_DNA"/>
</dbReference>
<dbReference type="PANTHER" id="PTHR10192:SF5">
    <property type="entry name" value="GEPHYRIN"/>
    <property type="match status" value="1"/>
</dbReference>
<comment type="function">
    <text evidence="2 13">Catalyzes the insertion of molybdate into adenylated molybdopterin with the concomitant release of AMP.</text>
</comment>
<dbReference type="InterPro" id="IPR005110">
    <property type="entry name" value="MoeA_linker/N"/>
</dbReference>
<evidence type="ECO:0000256" key="4">
    <source>
        <dbReference type="ARBA" id="ARBA00010763"/>
    </source>
</evidence>
<dbReference type="InterPro" id="IPR036135">
    <property type="entry name" value="MoeA_linker/N_sf"/>
</dbReference>
<protein>
    <recommendedName>
        <fullName evidence="6 13">Molybdopterin molybdenumtransferase</fullName>
        <ecNumber evidence="5 13">2.10.1.1</ecNumber>
    </recommendedName>
</protein>
<comment type="catalytic activity">
    <reaction evidence="12">
        <text>adenylyl-molybdopterin + molybdate = Mo-molybdopterin + AMP + H(+)</text>
        <dbReference type="Rhea" id="RHEA:35047"/>
        <dbReference type="ChEBI" id="CHEBI:15378"/>
        <dbReference type="ChEBI" id="CHEBI:36264"/>
        <dbReference type="ChEBI" id="CHEBI:62727"/>
        <dbReference type="ChEBI" id="CHEBI:71302"/>
        <dbReference type="ChEBI" id="CHEBI:456215"/>
        <dbReference type="EC" id="2.10.1.1"/>
    </reaction>
</comment>
<evidence type="ECO:0000256" key="9">
    <source>
        <dbReference type="ARBA" id="ARBA00022723"/>
    </source>
</evidence>
<comment type="similarity">
    <text evidence="4 13">Belongs to the MoeA family.</text>
</comment>
<comment type="pathway">
    <text evidence="3 13">Cofactor biosynthesis; molybdopterin biosynthesis.</text>
</comment>
<dbReference type="FunFam" id="3.40.980.10:FF:000004">
    <property type="entry name" value="Molybdopterin molybdenumtransferase"/>
    <property type="match status" value="1"/>
</dbReference>
<dbReference type="Pfam" id="PF03453">
    <property type="entry name" value="MoeA_N"/>
    <property type="match status" value="1"/>
</dbReference>
<dbReference type="Pfam" id="PF00994">
    <property type="entry name" value="MoCF_biosynth"/>
    <property type="match status" value="1"/>
</dbReference>
<dbReference type="Gene3D" id="2.170.190.11">
    <property type="entry name" value="Molybdopterin biosynthesis moea protein, domain 3"/>
    <property type="match status" value="1"/>
</dbReference>
<keyword evidence="16" id="KW-1185">Reference proteome</keyword>
<evidence type="ECO:0000259" key="14">
    <source>
        <dbReference type="SMART" id="SM00852"/>
    </source>
</evidence>
<gene>
    <name evidence="15" type="ORF">D1970_11720</name>
</gene>
<dbReference type="InterPro" id="IPR005111">
    <property type="entry name" value="MoeA_C_domain_IV"/>
</dbReference>
<name>A0A398B3Y4_9BACI</name>
<dbReference type="Gene3D" id="3.90.105.10">
    <property type="entry name" value="Molybdopterin biosynthesis moea protein, domain 2"/>
    <property type="match status" value="1"/>
</dbReference>
<dbReference type="InterPro" id="IPR036425">
    <property type="entry name" value="MoaB/Mog-like_dom_sf"/>
</dbReference>
<dbReference type="SUPFAM" id="SSF63867">
    <property type="entry name" value="MoeA C-terminal domain-like"/>
    <property type="match status" value="1"/>
</dbReference>